<evidence type="ECO:0000256" key="1">
    <source>
        <dbReference type="SAM" id="Phobius"/>
    </source>
</evidence>
<feature type="non-terminal residue" evidence="2">
    <location>
        <position position="1"/>
    </location>
</feature>
<evidence type="ECO:0000313" key="2">
    <source>
        <dbReference type="EMBL" id="KAL0178240.1"/>
    </source>
</evidence>
<name>A0ABD0PX16_CIRMR</name>
<protein>
    <submittedName>
        <fullName evidence="2">Uncharacterized protein</fullName>
    </submittedName>
</protein>
<gene>
    <name evidence="2" type="ORF">M9458_027134</name>
</gene>
<keyword evidence="1" id="KW-1133">Transmembrane helix</keyword>
<dbReference type="EMBL" id="JAMKFB020000013">
    <property type="protein sequence ID" value="KAL0178240.1"/>
    <property type="molecule type" value="Genomic_DNA"/>
</dbReference>
<organism evidence="2 3">
    <name type="scientific">Cirrhinus mrigala</name>
    <name type="common">Mrigala</name>
    <dbReference type="NCBI Taxonomy" id="683832"/>
    <lineage>
        <taxon>Eukaryota</taxon>
        <taxon>Metazoa</taxon>
        <taxon>Chordata</taxon>
        <taxon>Craniata</taxon>
        <taxon>Vertebrata</taxon>
        <taxon>Euteleostomi</taxon>
        <taxon>Actinopterygii</taxon>
        <taxon>Neopterygii</taxon>
        <taxon>Teleostei</taxon>
        <taxon>Ostariophysi</taxon>
        <taxon>Cypriniformes</taxon>
        <taxon>Cyprinidae</taxon>
        <taxon>Labeoninae</taxon>
        <taxon>Labeonini</taxon>
        <taxon>Cirrhinus</taxon>
    </lineage>
</organism>
<keyword evidence="1" id="KW-0812">Transmembrane</keyword>
<proteinExistence type="predicted"/>
<evidence type="ECO:0000313" key="3">
    <source>
        <dbReference type="Proteomes" id="UP001529510"/>
    </source>
</evidence>
<dbReference type="Proteomes" id="UP001529510">
    <property type="component" value="Unassembled WGS sequence"/>
</dbReference>
<comment type="caution">
    <text evidence="2">The sequence shown here is derived from an EMBL/GenBank/DDBJ whole genome shotgun (WGS) entry which is preliminary data.</text>
</comment>
<dbReference type="AlphaFoldDB" id="A0ABD0PX16"/>
<feature type="transmembrane region" description="Helical" evidence="1">
    <location>
        <begin position="6"/>
        <end position="26"/>
    </location>
</feature>
<accession>A0ABD0PX16</accession>
<sequence length="150" mass="17452">YLVPLLSSIFIVLWILALASAFLWCIHRRRKQNTHSNATTSATEDNTTNNVREQLNQIKNPIEKHAAHGVAIKDYEGKNSIIAKIRTHNSEVEEEEMDKHLQKARFTKQPAYTLVEREERAPNKNPNWTNKQDNRDLETAQSLNRMEYIV</sequence>
<keyword evidence="3" id="KW-1185">Reference proteome</keyword>
<reference evidence="2 3" key="1">
    <citation type="submission" date="2024-05" db="EMBL/GenBank/DDBJ databases">
        <title>Genome sequencing and assembly of Indian major carp, Cirrhinus mrigala (Hamilton, 1822).</title>
        <authorList>
            <person name="Mohindra V."/>
            <person name="Chowdhury L.M."/>
            <person name="Lal K."/>
            <person name="Jena J.K."/>
        </authorList>
    </citation>
    <scope>NUCLEOTIDE SEQUENCE [LARGE SCALE GENOMIC DNA]</scope>
    <source>
        <strain evidence="2">CM1030</strain>
        <tissue evidence="2">Blood</tissue>
    </source>
</reference>
<keyword evidence="1" id="KW-0472">Membrane</keyword>